<dbReference type="AlphaFoldDB" id="A0ABD3PEX5"/>
<evidence type="ECO:0000256" key="1">
    <source>
        <dbReference type="SAM" id="MobiDB-lite"/>
    </source>
</evidence>
<keyword evidence="3" id="KW-1185">Reference proteome</keyword>
<sequence length="108" mass="12484">MPRKKGAVEKNTAKEDGESPVKWQKSDGKKFLRKELWNLHSSDPRFSEYPLKNFTTNFKNLKKKVDGLIVQVDFDEQAVSQHKTSYPRSSSHETRISTLEWASSKRAS</sequence>
<dbReference type="EMBL" id="JALLAZ020000828">
    <property type="protein sequence ID" value="KAL3786427.1"/>
    <property type="molecule type" value="Genomic_DNA"/>
</dbReference>
<organism evidence="2 3">
    <name type="scientific">Stephanodiscus triporus</name>
    <dbReference type="NCBI Taxonomy" id="2934178"/>
    <lineage>
        <taxon>Eukaryota</taxon>
        <taxon>Sar</taxon>
        <taxon>Stramenopiles</taxon>
        <taxon>Ochrophyta</taxon>
        <taxon>Bacillariophyta</taxon>
        <taxon>Coscinodiscophyceae</taxon>
        <taxon>Thalassiosirophycidae</taxon>
        <taxon>Stephanodiscales</taxon>
        <taxon>Stephanodiscaceae</taxon>
        <taxon>Stephanodiscus</taxon>
    </lineage>
</organism>
<reference evidence="2 3" key="1">
    <citation type="submission" date="2024-10" db="EMBL/GenBank/DDBJ databases">
        <title>Updated reference genomes for cyclostephanoid diatoms.</title>
        <authorList>
            <person name="Roberts W.R."/>
            <person name="Alverson A.J."/>
        </authorList>
    </citation>
    <scope>NUCLEOTIDE SEQUENCE [LARGE SCALE GENOMIC DNA]</scope>
    <source>
        <strain evidence="2 3">AJA276-08</strain>
    </source>
</reference>
<comment type="caution">
    <text evidence="2">The sequence shown here is derived from an EMBL/GenBank/DDBJ whole genome shotgun (WGS) entry which is preliminary data.</text>
</comment>
<gene>
    <name evidence="2" type="ORF">ACHAW5_007528</name>
</gene>
<feature type="region of interest" description="Disordered" evidence="1">
    <location>
        <begin position="1"/>
        <end position="24"/>
    </location>
</feature>
<name>A0ABD3PEX5_9STRA</name>
<evidence type="ECO:0000313" key="2">
    <source>
        <dbReference type="EMBL" id="KAL3786427.1"/>
    </source>
</evidence>
<evidence type="ECO:0000313" key="3">
    <source>
        <dbReference type="Proteomes" id="UP001530315"/>
    </source>
</evidence>
<protein>
    <submittedName>
        <fullName evidence="2">Uncharacterized protein</fullName>
    </submittedName>
</protein>
<dbReference type="Proteomes" id="UP001530315">
    <property type="component" value="Unassembled WGS sequence"/>
</dbReference>
<accession>A0ABD3PEX5</accession>
<proteinExistence type="predicted"/>